<proteinExistence type="predicted"/>
<feature type="transmembrane region" description="Helical" evidence="1">
    <location>
        <begin position="89"/>
        <end position="108"/>
    </location>
</feature>
<feature type="transmembrane region" description="Helical" evidence="1">
    <location>
        <begin position="411"/>
        <end position="432"/>
    </location>
</feature>
<dbReference type="EMBL" id="FQYQ01000032">
    <property type="protein sequence ID" value="SHJ60622.1"/>
    <property type="molecule type" value="Genomic_DNA"/>
</dbReference>
<protein>
    <recommendedName>
        <fullName evidence="4">Dolichyl-phosphate-mannose-protein mannosyltransferase</fullName>
    </recommendedName>
</protein>
<sequence length="444" mass="51678">MFGRKKQDSNFYIVFELLFWGAIISTFIILINFVKNDYVTYSWFRLSIIDGLVEEIKKGNIPQFLGKPEHSWGFMLYIPYVCLFLKKDAFHTLLFLHGLLSWILFFLYPLLNYKICKNKNIAILSPVILYVFCGNFLIGYKIDTIWASGWCTALALPFLLLLYEEENDKQIWKYSIIIGVIASFANVFRNQCGFIVLCMFIAVVIQKSIKAQRIKVKDIFLLIIFFVIYDLLATTIPFCIGLLLDRDIIDNAGMVWHTLVTGLGLYDNPYGLEWKDDVTYRLVAEKFGESIMYSDKYLSACKQYFFYVVRTTPWFVFKTYAKKTVQCMVGVMHYEFTTVDDMYLYGRLMFTNINIPVVAFISSFVTSRICKNGFNLKRAKYKKMINQCCCGLIFVMLGCIQGIIADASVRYFMPGCVCFGLLFYYFVFDYLIEFLSYNASCSTH</sequence>
<feature type="transmembrane region" description="Helical" evidence="1">
    <location>
        <begin position="171"/>
        <end position="188"/>
    </location>
</feature>
<evidence type="ECO:0000256" key="1">
    <source>
        <dbReference type="SAM" id="Phobius"/>
    </source>
</evidence>
<evidence type="ECO:0000313" key="3">
    <source>
        <dbReference type="Proteomes" id="UP000184185"/>
    </source>
</evidence>
<feature type="transmembrane region" description="Helical" evidence="1">
    <location>
        <begin position="12"/>
        <end position="34"/>
    </location>
</feature>
<organism evidence="2 3">
    <name type="scientific">Pseudobutyrivibrio xylanivorans DSM 14809</name>
    <dbReference type="NCBI Taxonomy" id="1123012"/>
    <lineage>
        <taxon>Bacteria</taxon>
        <taxon>Bacillati</taxon>
        <taxon>Bacillota</taxon>
        <taxon>Clostridia</taxon>
        <taxon>Lachnospirales</taxon>
        <taxon>Lachnospiraceae</taxon>
        <taxon>Pseudobutyrivibrio</taxon>
    </lineage>
</organism>
<reference evidence="2 3" key="1">
    <citation type="submission" date="2016-11" db="EMBL/GenBank/DDBJ databases">
        <authorList>
            <person name="Jaros S."/>
            <person name="Januszkiewicz K."/>
            <person name="Wedrychowicz H."/>
        </authorList>
    </citation>
    <scope>NUCLEOTIDE SEQUENCE [LARGE SCALE GENOMIC DNA]</scope>
    <source>
        <strain evidence="2 3">DSM 14809</strain>
    </source>
</reference>
<dbReference type="AlphaFoldDB" id="A0A1M6KP15"/>
<feature type="transmembrane region" description="Helical" evidence="1">
    <location>
        <begin position="342"/>
        <end position="365"/>
    </location>
</feature>
<feature type="transmembrane region" description="Helical" evidence="1">
    <location>
        <begin position="221"/>
        <end position="244"/>
    </location>
</feature>
<name>A0A1M6KP15_PSEXY</name>
<feature type="transmembrane region" description="Helical" evidence="1">
    <location>
        <begin position="144"/>
        <end position="164"/>
    </location>
</feature>
<keyword evidence="1" id="KW-1133">Transmembrane helix</keyword>
<feature type="transmembrane region" description="Helical" evidence="1">
    <location>
        <begin position="194"/>
        <end position="209"/>
    </location>
</feature>
<feature type="transmembrane region" description="Helical" evidence="1">
    <location>
        <begin position="385"/>
        <end position="405"/>
    </location>
</feature>
<keyword evidence="1" id="KW-0812">Transmembrane</keyword>
<gene>
    <name evidence="2" type="ORF">SAMN02745725_02908</name>
</gene>
<dbReference type="RefSeq" id="WP_072919270.1">
    <property type="nucleotide sequence ID" value="NZ_FQYQ01000032.1"/>
</dbReference>
<evidence type="ECO:0000313" key="2">
    <source>
        <dbReference type="EMBL" id="SHJ60622.1"/>
    </source>
</evidence>
<evidence type="ECO:0008006" key="4">
    <source>
        <dbReference type="Google" id="ProtNLM"/>
    </source>
</evidence>
<accession>A0A1M6KP15</accession>
<keyword evidence="1" id="KW-0472">Membrane</keyword>
<feature type="transmembrane region" description="Helical" evidence="1">
    <location>
        <begin position="120"/>
        <end position="138"/>
    </location>
</feature>
<dbReference type="Proteomes" id="UP000184185">
    <property type="component" value="Unassembled WGS sequence"/>
</dbReference>
<keyword evidence="3" id="KW-1185">Reference proteome</keyword>